<feature type="chain" id="PRO_5003603907" evidence="1">
    <location>
        <begin position="19"/>
        <end position="159"/>
    </location>
</feature>
<dbReference type="EMBL" id="CP002831">
    <property type="protein sequence ID" value="AFC23878.1"/>
    <property type="molecule type" value="Genomic_DNA"/>
</dbReference>
<dbReference type="OrthoDB" id="9834175at2"/>
<evidence type="ECO:0000313" key="3">
    <source>
        <dbReference type="Proteomes" id="UP000007519"/>
    </source>
</evidence>
<dbReference type="KEGG" id="sgn:SGRA_1143"/>
<proteinExistence type="predicted"/>
<feature type="signal peptide" evidence="1">
    <location>
        <begin position="1"/>
        <end position="18"/>
    </location>
</feature>
<sequence>MPYLIFLSLFFSSSFLLAQLQPLPEAGGQLVLQKDSIFYIAPKASYLYQAGQFIALDKAPKAPPKKPSLAWGAQERYILDQSQNFRAGYWAKDLDQSEALLEQKKAESWQSFRLFLPPYEDAYIYSLIEKEKQLYLCLYLDEQHFLQLIVVEPPPPSLK</sequence>
<evidence type="ECO:0000313" key="2">
    <source>
        <dbReference type="EMBL" id="AFC23878.1"/>
    </source>
</evidence>
<accession>H6L3Z6</accession>
<keyword evidence="1" id="KW-0732">Signal</keyword>
<name>H6L3Z6_SAPGL</name>
<reference evidence="2 3" key="1">
    <citation type="journal article" date="2012" name="Stand. Genomic Sci.">
        <title>Complete genome sequencing and analysis of Saprospira grandis str. Lewin, a predatory marine bacterium.</title>
        <authorList>
            <person name="Saw J.H."/>
            <person name="Yuryev A."/>
            <person name="Kanbe M."/>
            <person name="Hou S."/>
            <person name="Young A.G."/>
            <person name="Aizawa S."/>
            <person name="Alam M."/>
        </authorList>
    </citation>
    <scope>NUCLEOTIDE SEQUENCE [LARGE SCALE GENOMIC DNA]</scope>
    <source>
        <strain evidence="2 3">Lewin</strain>
    </source>
</reference>
<organism evidence="2 3">
    <name type="scientific">Saprospira grandis (strain Lewin)</name>
    <dbReference type="NCBI Taxonomy" id="984262"/>
    <lineage>
        <taxon>Bacteria</taxon>
        <taxon>Pseudomonadati</taxon>
        <taxon>Bacteroidota</taxon>
        <taxon>Saprospiria</taxon>
        <taxon>Saprospirales</taxon>
        <taxon>Saprospiraceae</taxon>
        <taxon>Saprospira</taxon>
    </lineage>
</organism>
<dbReference type="AlphaFoldDB" id="H6L3Z6"/>
<dbReference type="RefSeq" id="WP_015691526.1">
    <property type="nucleotide sequence ID" value="NC_016940.1"/>
</dbReference>
<dbReference type="HOGENOM" id="CLU_1659512_0_0_10"/>
<protein>
    <submittedName>
        <fullName evidence="2">Uncharacterized protein</fullName>
    </submittedName>
</protein>
<dbReference type="Proteomes" id="UP000007519">
    <property type="component" value="Chromosome"/>
</dbReference>
<gene>
    <name evidence="2" type="ordered locus">SGRA_1143</name>
</gene>
<evidence type="ECO:0000256" key="1">
    <source>
        <dbReference type="SAM" id="SignalP"/>
    </source>
</evidence>
<keyword evidence="3" id="KW-1185">Reference proteome</keyword>